<reference evidence="3" key="1">
    <citation type="submission" date="2023-10" db="EMBL/GenBank/DDBJ databases">
        <title>Genome assembly of Pristionchus species.</title>
        <authorList>
            <person name="Yoshida K."/>
            <person name="Sommer R.J."/>
        </authorList>
    </citation>
    <scope>NUCLEOTIDE SEQUENCE</scope>
    <source>
        <strain evidence="3">RS5133</strain>
    </source>
</reference>
<evidence type="ECO:0000256" key="1">
    <source>
        <dbReference type="ARBA" id="ARBA00006803"/>
    </source>
</evidence>
<keyword evidence="2" id="KW-0812">Transmembrane</keyword>
<keyword evidence="2" id="KW-1133">Transmembrane helix</keyword>
<dbReference type="Proteomes" id="UP001432322">
    <property type="component" value="Unassembled WGS sequence"/>
</dbReference>
<dbReference type="GO" id="GO:0007606">
    <property type="term" value="P:sensory perception of chemical stimulus"/>
    <property type="evidence" value="ECO:0007669"/>
    <property type="project" value="InterPro"/>
</dbReference>
<evidence type="ECO:0008006" key="5">
    <source>
        <dbReference type="Google" id="ProtNLM"/>
    </source>
</evidence>
<feature type="transmembrane region" description="Helical" evidence="2">
    <location>
        <begin position="37"/>
        <end position="54"/>
    </location>
</feature>
<feature type="non-terminal residue" evidence="3">
    <location>
        <position position="1"/>
    </location>
</feature>
<comment type="similarity">
    <text evidence="1">Belongs to the nematode receptor-like protein sre family.</text>
</comment>
<proteinExistence type="inferred from homology"/>
<sequence>LRRRGGSNFDHYSLARTYQLRENLSIMRMILKMAGPVYTWMVILISFFVLHMILPKTSGFELARNLLAAMFDWMIAVDVLFISLTLPFFDFRFRRIAVEIRLFRWILSLHNSRIASAFAVINASEDRRQAADVYFNWLDKDLDRNKNLK</sequence>
<name>A0AAV5VUZ1_9BILA</name>
<dbReference type="PANTHER" id="PTHR47521">
    <property type="entry name" value="SERPENTINE RECEPTOR, CLASS E (EPSILON)-RELATED"/>
    <property type="match status" value="1"/>
</dbReference>
<keyword evidence="2" id="KW-0472">Membrane</keyword>
<accession>A0AAV5VUZ1</accession>
<evidence type="ECO:0000313" key="4">
    <source>
        <dbReference type="Proteomes" id="UP001432322"/>
    </source>
</evidence>
<protein>
    <recommendedName>
        <fullName evidence="5">G protein-coupled receptor</fullName>
    </recommendedName>
</protein>
<dbReference type="InterPro" id="IPR052860">
    <property type="entry name" value="NRL-GPCR1"/>
</dbReference>
<dbReference type="InterPro" id="IPR004151">
    <property type="entry name" value="7TM_GPCR_serpentine_rcpt_Sre"/>
</dbReference>
<gene>
    <name evidence="3" type="ORF">PFISCL1PPCAC_13496</name>
</gene>
<dbReference type="AlphaFoldDB" id="A0AAV5VUZ1"/>
<evidence type="ECO:0000313" key="3">
    <source>
        <dbReference type="EMBL" id="GMT22199.1"/>
    </source>
</evidence>
<comment type="caution">
    <text evidence="3">The sequence shown here is derived from an EMBL/GenBank/DDBJ whole genome shotgun (WGS) entry which is preliminary data.</text>
</comment>
<evidence type="ECO:0000256" key="2">
    <source>
        <dbReference type="SAM" id="Phobius"/>
    </source>
</evidence>
<feature type="non-terminal residue" evidence="3">
    <location>
        <position position="149"/>
    </location>
</feature>
<feature type="transmembrane region" description="Helical" evidence="2">
    <location>
        <begin position="66"/>
        <end position="89"/>
    </location>
</feature>
<keyword evidence="4" id="KW-1185">Reference proteome</keyword>
<dbReference type="GO" id="GO:0016020">
    <property type="term" value="C:membrane"/>
    <property type="evidence" value="ECO:0007669"/>
    <property type="project" value="InterPro"/>
</dbReference>
<organism evidence="3 4">
    <name type="scientific">Pristionchus fissidentatus</name>
    <dbReference type="NCBI Taxonomy" id="1538716"/>
    <lineage>
        <taxon>Eukaryota</taxon>
        <taxon>Metazoa</taxon>
        <taxon>Ecdysozoa</taxon>
        <taxon>Nematoda</taxon>
        <taxon>Chromadorea</taxon>
        <taxon>Rhabditida</taxon>
        <taxon>Rhabditina</taxon>
        <taxon>Diplogasteromorpha</taxon>
        <taxon>Diplogasteroidea</taxon>
        <taxon>Neodiplogasteridae</taxon>
        <taxon>Pristionchus</taxon>
    </lineage>
</organism>
<dbReference type="EMBL" id="BTSY01000004">
    <property type="protein sequence ID" value="GMT22199.1"/>
    <property type="molecule type" value="Genomic_DNA"/>
</dbReference>
<dbReference type="Pfam" id="PF03125">
    <property type="entry name" value="Sre"/>
    <property type="match status" value="1"/>
</dbReference>
<dbReference type="PANTHER" id="PTHR47521:SF7">
    <property type="entry name" value="SERPENTINE RECEPTOR CLASS EPSILON-6"/>
    <property type="match status" value="1"/>
</dbReference>